<dbReference type="Proteomes" id="UP000789342">
    <property type="component" value="Unassembled WGS sequence"/>
</dbReference>
<organism evidence="2 3">
    <name type="scientific">Acaulospora morrowiae</name>
    <dbReference type="NCBI Taxonomy" id="94023"/>
    <lineage>
        <taxon>Eukaryota</taxon>
        <taxon>Fungi</taxon>
        <taxon>Fungi incertae sedis</taxon>
        <taxon>Mucoromycota</taxon>
        <taxon>Glomeromycotina</taxon>
        <taxon>Glomeromycetes</taxon>
        <taxon>Diversisporales</taxon>
        <taxon>Acaulosporaceae</taxon>
        <taxon>Acaulospora</taxon>
    </lineage>
</organism>
<sequence>MKDPQSFEFTTQTAPHFENSRHTNIVTANLCEQIPEIRVQNVPSSLHSSNTSESSRSLKSPEIDTSLKQEISESSFIPNERPSDEIPNFISPENDLSYNIPGLYRLLDLCKDDGSNGLVDKIIISKESLKKFCNKMVPSSYRSISEINYEKLDSISVNLVGCYGNYTLIAKLLHKQRIIDERMQLLVDSQSQELSTEKENIPSLRPGIYLLMVHSKNLGLVINWPEPGCYEENISSQRKKNMINLHRYLTKLTDYQLCLMSESDLECFIWNSENEGEDDSEEEKEGVCYEFEVKKSQEEQEDFKIFPGFQIYLPQQMISDIRDGYPLQPTVVESVTSQTLITKKKITATSKMMKNTLNTEYGKFKEDFGKRLDGYALRINKNMSIQNLEILIKNGLPEIEKELLGPYRKELEDAKTQIEHKKAHERDSIKEDAEIFTKYVWKKLREEYIEFELLINKELTNNFTTQQVHNDETMKQNIFSGMDQYGDTQSQLSNDVRQSMCQLIFDMFMDKELDYNKLIKKYFVGQDQEKIEEKKSSWSLQSLMKSLANIFRTDNSKFNRALHHAETSVTKTSDRNFINEIISMEFESLSKQKHEIIDLFLKEYESWKRKIFPGNIQAIVPKYNESYMKEVTKKFDSEYLRSKEIIEEKEFNRICKEIENKFSTGHILKILNLYESFSHIKEYTKYLILYEIETIQPDQLKITIYQTSFNEGDNFQLSEDEFHVPPPKFNNQYSGDIGNSFQINPETHDIRNISQFENKFFLALWNNKENRLEIYFDTASRLSSSIPSSPFKILYAEKNSFISVNEPKGLIGFYNVSSGVLNVYVFDEKFVTLIPRATNVQLVQCNTEENDSSDADSKTEETDSPDADSKTEETDSPDADGPLNINGYNSENQVKMLRAHVFFCANFGSPAIIPMPKNMQSVEHFQFSYIKKQQMHLTTLDVVKGQFCSLVTRITLEKTQYKFQQRSNKKSMGKVRISTPSNRNDSYSFLVGRDTQFSKNVLIGESIVIQNEKRCVLEIQSNTKLKIAGTFSNIADPDSWMDFRIEPKTNLNSFVNVYQYMFEKYPIDSCIDTEINRSLSLTIALDLSSRNVEDYEERFRDYIDEMFEELKRSTKKPANSLKKFNIDVMTFFELNMDDPDFQENKFTSLKELKKTLEKQEAKYTNARTFLQNTKMIMAKIKTCDWGSLDDNLVQIRVSTLKRLLQTAISIGVEENNPTFVSLMNHDTGTKIDDPVIELPKISEDFDNPREILSDEDILLFEENTDFAHLSADLRILEDKRNCQKVCAKEIGHEDSEHMCQSKRHYCGKPCSLSTCTKKGNYQCPNKCITACEEEHDDHRCENETCPIQCPIPEQEHQCLEYCEEPGICRVLTEPQRQEETYQGKVSETVITFTKYIQLSERSRCYKKIPPNKFKHEGRHSHSQDINSFHFCDAKCQYCEYYCILPYGHTQSLHETKHGNMIQTEFTSEDQNFEYAGTGAVYSAVYAFIKARLASQSSRPQIQAANKDTISLILFDHEVIVPFENHVLTDADVLLNHMIKHEARGGTDFNLAIQKAGFLINQYYDANRANVIIFLSDGGSGVPRDQLRRICEHNKSRGNPLFLYTVLFANRSESSSLKEMAKIAQEYQPPNSSASSLRCQYNNVMTEINLVTTFTGVAE</sequence>
<proteinExistence type="predicted"/>
<dbReference type="OrthoDB" id="2392431at2759"/>
<feature type="non-terminal residue" evidence="2">
    <location>
        <position position="1658"/>
    </location>
</feature>
<feature type="compositionally biased region" description="Basic and acidic residues" evidence="1">
    <location>
        <begin position="855"/>
        <end position="873"/>
    </location>
</feature>
<evidence type="ECO:0000256" key="1">
    <source>
        <dbReference type="SAM" id="MobiDB-lite"/>
    </source>
</evidence>
<dbReference type="EMBL" id="CAJVPV010002138">
    <property type="protein sequence ID" value="CAG8518802.1"/>
    <property type="molecule type" value="Genomic_DNA"/>
</dbReference>
<reference evidence="2" key="1">
    <citation type="submission" date="2021-06" db="EMBL/GenBank/DDBJ databases">
        <authorList>
            <person name="Kallberg Y."/>
            <person name="Tangrot J."/>
            <person name="Rosling A."/>
        </authorList>
    </citation>
    <scope>NUCLEOTIDE SEQUENCE</scope>
    <source>
        <strain evidence="2">CL551</strain>
    </source>
</reference>
<evidence type="ECO:0000313" key="3">
    <source>
        <dbReference type="Proteomes" id="UP000789342"/>
    </source>
</evidence>
<feature type="region of interest" description="Disordered" evidence="1">
    <location>
        <begin position="41"/>
        <end position="64"/>
    </location>
</feature>
<feature type="region of interest" description="Disordered" evidence="1">
    <location>
        <begin position="845"/>
        <end position="883"/>
    </location>
</feature>
<feature type="compositionally biased region" description="Low complexity" evidence="1">
    <location>
        <begin position="44"/>
        <end position="58"/>
    </location>
</feature>
<dbReference type="SUPFAM" id="SSF53300">
    <property type="entry name" value="vWA-like"/>
    <property type="match status" value="1"/>
</dbReference>
<dbReference type="InterPro" id="IPR036465">
    <property type="entry name" value="vWFA_dom_sf"/>
</dbReference>
<keyword evidence="3" id="KW-1185">Reference proteome</keyword>
<comment type="caution">
    <text evidence="2">The sequence shown here is derived from an EMBL/GenBank/DDBJ whole genome shotgun (WGS) entry which is preliminary data.</text>
</comment>
<dbReference type="CDD" id="cd00198">
    <property type="entry name" value="vWFA"/>
    <property type="match status" value="1"/>
</dbReference>
<dbReference type="Gene3D" id="3.40.50.410">
    <property type="entry name" value="von Willebrand factor, type A domain"/>
    <property type="match status" value="1"/>
</dbReference>
<protein>
    <submittedName>
        <fullName evidence="2">6940_t:CDS:1</fullName>
    </submittedName>
</protein>
<evidence type="ECO:0000313" key="2">
    <source>
        <dbReference type="EMBL" id="CAG8518802.1"/>
    </source>
</evidence>
<accession>A0A9N9A740</accession>
<name>A0A9N9A740_9GLOM</name>
<gene>
    <name evidence="2" type="ORF">AMORRO_LOCUS4096</name>
</gene>